<name>A0A4R6PZB8_9FIRM</name>
<evidence type="ECO:0000256" key="2">
    <source>
        <dbReference type="PIRSR" id="PIRSR605754-1"/>
    </source>
</evidence>
<feature type="active site" description="Proton donor/acceptor" evidence="2">
    <location>
        <position position="163"/>
    </location>
</feature>
<gene>
    <name evidence="4" type="ORF">EV211_13126</name>
</gene>
<proteinExistence type="predicted"/>
<dbReference type="InterPro" id="IPR009835">
    <property type="entry name" value="SrtB"/>
</dbReference>
<dbReference type="Proteomes" id="UP000295500">
    <property type="component" value="Unassembled WGS sequence"/>
</dbReference>
<keyword evidence="3" id="KW-0812">Transmembrane</keyword>
<accession>A0A4R6PZB8</accession>
<keyword evidence="3" id="KW-1133">Transmembrane helix</keyword>
<reference evidence="4 5" key="1">
    <citation type="submission" date="2019-03" db="EMBL/GenBank/DDBJ databases">
        <title>Genomic Encyclopedia of Type Strains, Phase IV (KMG-IV): sequencing the most valuable type-strain genomes for metagenomic binning, comparative biology and taxonomic classification.</title>
        <authorList>
            <person name="Goeker M."/>
        </authorList>
    </citation>
    <scope>NUCLEOTIDE SEQUENCE [LARGE SCALE GENOMIC DNA]</scope>
    <source>
        <strain evidence="4 5">DSM 28287</strain>
    </source>
</reference>
<dbReference type="InterPro" id="IPR023365">
    <property type="entry name" value="Sortase_dom-sf"/>
</dbReference>
<dbReference type="AlphaFoldDB" id="A0A4R6PZB8"/>
<dbReference type="Pfam" id="PF04203">
    <property type="entry name" value="Sortase"/>
    <property type="match status" value="1"/>
</dbReference>
<dbReference type="NCBIfam" id="TIGR03064">
    <property type="entry name" value="sortase_srtB"/>
    <property type="match status" value="1"/>
</dbReference>
<protein>
    <submittedName>
        <fullName evidence="4">Sortase B</fullName>
    </submittedName>
</protein>
<dbReference type="InterPro" id="IPR005754">
    <property type="entry name" value="Sortase"/>
</dbReference>
<feature type="transmembrane region" description="Helical" evidence="3">
    <location>
        <begin position="41"/>
        <end position="59"/>
    </location>
</feature>
<evidence type="ECO:0000313" key="4">
    <source>
        <dbReference type="EMBL" id="TDP51405.1"/>
    </source>
</evidence>
<dbReference type="SUPFAM" id="SSF63817">
    <property type="entry name" value="Sortase"/>
    <property type="match status" value="1"/>
</dbReference>
<evidence type="ECO:0000313" key="5">
    <source>
        <dbReference type="Proteomes" id="UP000295500"/>
    </source>
</evidence>
<evidence type="ECO:0000256" key="3">
    <source>
        <dbReference type="SAM" id="Phobius"/>
    </source>
</evidence>
<sequence length="275" mass="31244">MQVAEGEFLPEMRNYDTIYPKETGVSMSKNKTKKNKKKSDVIFKIIIAVLVCVICVSGYKVGTILWQYHQGDKAYKQVEKVAGTEKSNDKVDFAALAKKYKNVKAWLYNKGTVINYPVVQGDNNSFYLTHMVTGAYNGRGSLFIDYRNQKPFTGDFLTVIYGHRMKDGSMFHSLIEYRDHSYYEKHPVMKLTTPSAKYDVVIFAAVTIPAESSKYKFSFSSTAEKQAYLNWIQGKTELKTGVSVSPSDKIVMMSTCTYEFDEARLVVYGKLVKKG</sequence>
<comment type="caution">
    <text evidence="4">The sequence shown here is derived from an EMBL/GenBank/DDBJ whole genome shotgun (WGS) entry which is preliminary data.</text>
</comment>
<feature type="active site" description="Acyl-thioester intermediate" evidence="2">
    <location>
        <position position="256"/>
    </location>
</feature>
<dbReference type="GO" id="GO:0016787">
    <property type="term" value="F:hydrolase activity"/>
    <property type="evidence" value="ECO:0007669"/>
    <property type="project" value="UniProtKB-KW"/>
</dbReference>
<keyword evidence="5" id="KW-1185">Reference proteome</keyword>
<evidence type="ECO:0000256" key="1">
    <source>
        <dbReference type="ARBA" id="ARBA00022801"/>
    </source>
</evidence>
<organism evidence="4 5">
    <name type="scientific">Aminicella lysinilytica</name>
    <dbReference type="NCBI Taxonomy" id="433323"/>
    <lineage>
        <taxon>Bacteria</taxon>
        <taxon>Bacillati</taxon>
        <taxon>Bacillota</taxon>
        <taxon>Clostridia</taxon>
        <taxon>Peptostreptococcales</taxon>
        <taxon>Anaerovoracaceae</taxon>
        <taxon>Aminicella</taxon>
    </lineage>
</organism>
<keyword evidence="1" id="KW-0378">Hydrolase</keyword>
<keyword evidence="3" id="KW-0472">Membrane</keyword>
<dbReference type="Gene3D" id="2.40.260.10">
    <property type="entry name" value="Sortase"/>
    <property type="match status" value="1"/>
</dbReference>
<dbReference type="CDD" id="cd05826">
    <property type="entry name" value="Sortase_B"/>
    <property type="match status" value="1"/>
</dbReference>
<dbReference type="EMBL" id="SNXO01000031">
    <property type="protein sequence ID" value="TDP51405.1"/>
    <property type="molecule type" value="Genomic_DNA"/>
</dbReference>